<accession>A0A561BBE1</accession>
<dbReference type="EMBL" id="VIVL01000013">
    <property type="protein sequence ID" value="TWD76235.1"/>
    <property type="molecule type" value="Genomic_DNA"/>
</dbReference>
<comment type="similarity">
    <text evidence="1">Belongs to the UPF0065 (bug) family.</text>
</comment>
<dbReference type="InterPro" id="IPR005064">
    <property type="entry name" value="BUG"/>
</dbReference>
<dbReference type="CDD" id="cd13578">
    <property type="entry name" value="PBP2_Bug27"/>
    <property type="match status" value="1"/>
</dbReference>
<dbReference type="PIRSF" id="PIRSF017082">
    <property type="entry name" value="YflP"/>
    <property type="match status" value="1"/>
</dbReference>
<comment type="caution">
    <text evidence="2">The sequence shown here is derived from an EMBL/GenBank/DDBJ whole genome shotgun (WGS) entry which is preliminary data.</text>
</comment>
<proteinExistence type="inferred from homology"/>
<sequence>MPMHKRRSLILGGAALSLVGSLGAGRLALADTKTPVRLIVPYPPGAATDTLGRLMAQALEPAVAAPVIVDNRGGAGTQIGTRAVATAAPDGRTLGFVDTAFVINPGLFGSALPYDTEKDFAPISLMASAPLVLIVHSAVPAATLKEFVALSKAKPGSLNYGSAGVGSAPHLAGEQLRKAAAIDINHVPYRGGGTVLNDLLAGHVQFGFTTVPTMIDHIRAGTVRALAVTGMRRAAQLPDTPTMQEAGLPGVDATPIFGLIGPARLAPDTVSRLSSAAAQAVRAGPLHQKLVELGFVPVGSSAEEFRARIRQEIEKWAAVVKAGNIKPNA</sequence>
<dbReference type="PANTHER" id="PTHR42928:SF5">
    <property type="entry name" value="BLR1237 PROTEIN"/>
    <property type="match status" value="1"/>
</dbReference>
<protein>
    <submittedName>
        <fullName evidence="2">Tripartite-type tricarboxylate transporter receptor subunit TctC</fullName>
    </submittedName>
</protein>
<keyword evidence="2" id="KW-0675">Receptor</keyword>
<evidence type="ECO:0000256" key="1">
    <source>
        <dbReference type="ARBA" id="ARBA00006987"/>
    </source>
</evidence>
<organism evidence="2 3">
    <name type="scientific">Variovorax beijingensis</name>
    <dbReference type="NCBI Taxonomy" id="2496117"/>
    <lineage>
        <taxon>Bacteria</taxon>
        <taxon>Pseudomonadati</taxon>
        <taxon>Pseudomonadota</taxon>
        <taxon>Betaproteobacteria</taxon>
        <taxon>Burkholderiales</taxon>
        <taxon>Comamonadaceae</taxon>
        <taxon>Variovorax</taxon>
    </lineage>
</organism>
<dbReference type="AlphaFoldDB" id="A0A561BBE1"/>
<dbReference type="SUPFAM" id="SSF53850">
    <property type="entry name" value="Periplasmic binding protein-like II"/>
    <property type="match status" value="1"/>
</dbReference>
<dbReference type="Pfam" id="PF03401">
    <property type="entry name" value="TctC"/>
    <property type="match status" value="1"/>
</dbReference>
<gene>
    <name evidence="2" type="ORF">FB547_113117</name>
</gene>
<evidence type="ECO:0000313" key="2">
    <source>
        <dbReference type="EMBL" id="TWD76235.1"/>
    </source>
</evidence>
<dbReference type="PANTHER" id="PTHR42928">
    <property type="entry name" value="TRICARBOXYLATE-BINDING PROTEIN"/>
    <property type="match status" value="1"/>
</dbReference>
<dbReference type="PROSITE" id="PS51318">
    <property type="entry name" value="TAT"/>
    <property type="match status" value="1"/>
</dbReference>
<dbReference type="Gene3D" id="3.40.190.150">
    <property type="entry name" value="Bordetella uptake gene, domain 1"/>
    <property type="match status" value="1"/>
</dbReference>
<dbReference type="RefSeq" id="WP_261380435.1">
    <property type="nucleotide sequence ID" value="NZ_VIVL01000013.1"/>
</dbReference>
<name>A0A561BBE1_9BURK</name>
<evidence type="ECO:0000313" key="3">
    <source>
        <dbReference type="Proteomes" id="UP000319722"/>
    </source>
</evidence>
<dbReference type="Gene3D" id="3.40.190.10">
    <property type="entry name" value="Periplasmic binding protein-like II"/>
    <property type="match status" value="1"/>
</dbReference>
<reference evidence="2 3" key="1">
    <citation type="submission" date="2019-06" db="EMBL/GenBank/DDBJ databases">
        <title>Sorghum-associated microbial communities from plants grown in Nebraska, USA.</title>
        <authorList>
            <person name="Schachtman D."/>
        </authorList>
    </citation>
    <scope>NUCLEOTIDE SEQUENCE [LARGE SCALE GENOMIC DNA]</scope>
    <source>
        <strain evidence="2 3">T529</strain>
    </source>
</reference>
<dbReference type="Proteomes" id="UP000319722">
    <property type="component" value="Unassembled WGS sequence"/>
</dbReference>
<dbReference type="InterPro" id="IPR006311">
    <property type="entry name" value="TAT_signal"/>
</dbReference>
<dbReference type="InterPro" id="IPR042100">
    <property type="entry name" value="Bug_dom1"/>
</dbReference>